<comment type="caution">
    <text evidence="1">The sequence shown here is derived from an EMBL/GenBank/DDBJ whole genome shotgun (WGS) entry which is preliminary data.</text>
</comment>
<reference evidence="2" key="1">
    <citation type="journal article" date="2019" name="Gigascience">
        <title>De novo genome assembly of the endangered Acer yangbiense, a plant species with extremely small populations endemic to Yunnan Province, China.</title>
        <authorList>
            <person name="Yang J."/>
            <person name="Wariss H.M."/>
            <person name="Tao L."/>
            <person name="Zhang R."/>
            <person name="Yun Q."/>
            <person name="Hollingsworth P."/>
            <person name="Dao Z."/>
            <person name="Luo G."/>
            <person name="Guo H."/>
            <person name="Ma Y."/>
            <person name="Sun W."/>
        </authorList>
    </citation>
    <scope>NUCLEOTIDE SEQUENCE [LARGE SCALE GENOMIC DNA]</scope>
    <source>
        <strain evidence="2">cv. Malutang</strain>
    </source>
</reference>
<dbReference type="Proteomes" id="UP000323000">
    <property type="component" value="Chromosome 6"/>
</dbReference>
<accession>A0A5C7HTJ7</accession>
<dbReference type="AlphaFoldDB" id="A0A5C7HTJ7"/>
<evidence type="ECO:0000313" key="1">
    <source>
        <dbReference type="EMBL" id="TXG60401.1"/>
    </source>
</evidence>
<organism evidence="1 2">
    <name type="scientific">Acer yangbiense</name>
    <dbReference type="NCBI Taxonomy" id="1000413"/>
    <lineage>
        <taxon>Eukaryota</taxon>
        <taxon>Viridiplantae</taxon>
        <taxon>Streptophyta</taxon>
        <taxon>Embryophyta</taxon>
        <taxon>Tracheophyta</taxon>
        <taxon>Spermatophyta</taxon>
        <taxon>Magnoliopsida</taxon>
        <taxon>eudicotyledons</taxon>
        <taxon>Gunneridae</taxon>
        <taxon>Pentapetalae</taxon>
        <taxon>rosids</taxon>
        <taxon>malvids</taxon>
        <taxon>Sapindales</taxon>
        <taxon>Sapindaceae</taxon>
        <taxon>Hippocastanoideae</taxon>
        <taxon>Acereae</taxon>
        <taxon>Acer</taxon>
    </lineage>
</organism>
<keyword evidence="2" id="KW-1185">Reference proteome</keyword>
<gene>
    <name evidence="1" type="ORF">EZV62_014974</name>
</gene>
<sequence length="101" mass="11322">MKDLGAAKQILGMRISRDEHEGTLKLSQAEYVPKVLQRFSMGDTKSEANTRPQFQKDGPRLLPTSHIDNQVIAAADCLPKNDVLLFLQPMLVDCLVLLIYL</sequence>
<dbReference type="EMBL" id="VAHF01000006">
    <property type="protein sequence ID" value="TXG60401.1"/>
    <property type="molecule type" value="Genomic_DNA"/>
</dbReference>
<evidence type="ECO:0008006" key="3">
    <source>
        <dbReference type="Google" id="ProtNLM"/>
    </source>
</evidence>
<evidence type="ECO:0000313" key="2">
    <source>
        <dbReference type="Proteomes" id="UP000323000"/>
    </source>
</evidence>
<proteinExistence type="predicted"/>
<name>A0A5C7HTJ7_9ROSI</name>
<protein>
    <recommendedName>
        <fullName evidence="3">Reverse transcriptase Ty1/copia-type domain-containing protein</fullName>
    </recommendedName>
</protein>
<dbReference type="OrthoDB" id="1749075at2759"/>